<dbReference type="InterPro" id="IPR051859">
    <property type="entry name" value="DCAF"/>
</dbReference>
<proteinExistence type="predicted"/>
<dbReference type="SUPFAM" id="SSF50978">
    <property type="entry name" value="WD40 repeat-like"/>
    <property type="match status" value="1"/>
</dbReference>
<keyword evidence="2" id="KW-0677">Repeat</keyword>
<dbReference type="InterPro" id="IPR001680">
    <property type="entry name" value="WD40_rpt"/>
</dbReference>
<dbReference type="EMBL" id="JAACJO010000011">
    <property type="protein sequence ID" value="KAF5352642.1"/>
    <property type="molecule type" value="Genomic_DNA"/>
</dbReference>
<feature type="compositionally biased region" description="Acidic residues" evidence="4">
    <location>
        <begin position="75"/>
        <end position="89"/>
    </location>
</feature>
<dbReference type="PROSITE" id="PS50294">
    <property type="entry name" value="WD_REPEATS_REGION"/>
    <property type="match status" value="2"/>
</dbReference>
<dbReference type="SMART" id="SM00320">
    <property type="entry name" value="WD40"/>
    <property type="match status" value="5"/>
</dbReference>
<comment type="caution">
    <text evidence="5">The sequence shown here is derived from an EMBL/GenBank/DDBJ whole genome shotgun (WGS) entry which is preliminary data.</text>
</comment>
<feature type="region of interest" description="Disordered" evidence="4">
    <location>
        <begin position="65"/>
        <end position="89"/>
    </location>
</feature>
<feature type="region of interest" description="Disordered" evidence="4">
    <location>
        <begin position="1"/>
        <end position="26"/>
    </location>
</feature>
<dbReference type="Gene3D" id="2.130.10.10">
    <property type="entry name" value="YVTN repeat-like/Quinoprotein amine dehydrogenase"/>
    <property type="match status" value="1"/>
</dbReference>
<keyword evidence="6" id="KW-1185">Reference proteome</keyword>
<dbReference type="OrthoDB" id="63070at2759"/>
<reference evidence="5 6" key="1">
    <citation type="journal article" date="2020" name="ISME J.">
        <title>Uncovering the hidden diversity of litter-decomposition mechanisms in mushroom-forming fungi.</title>
        <authorList>
            <person name="Floudas D."/>
            <person name="Bentzer J."/>
            <person name="Ahren D."/>
            <person name="Johansson T."/>
            <person name="Persson P."/>
            <person name="Tunlid A."/>
        </authorList>
    </citation>
    <scope>NUCLEOTIDE SEQUENCE [LARGE SCALE GENOMIC DNA]</scope>
    <source>
        <strain evidence="5 6">CBS 146.42</strain>
    </source>
</reference>
<dbReference type="PANTHER" id="PTHR19847">
    <property type="entry name" value="DDB1- AND CUL4-ASSOCIATED FACTOR 11"/>
    <property type="match status" value="1"/>
</dbReference>
<evidence type="ECO:0000256" key="3">
    <source>
        <dbReference type="PROSITE-ProRule" id="PRU00221"/>
    </source>
</evidence>
<name>A0A8H5D5J4_9AGAR</name>
<evidence type="ECO:0000313" key="5">
    <source>
        <dbReference type="EMBL" id="KAF5352642.1"/>
    </source>
</evidence>
<keyword evidence="1 3" id="KW-0853">WD repeat</keyword>
<dbReference type="InterPro" id="IPR020472">
    <property type="entry name" value="WD40_PAC1"/>
</dbReference>
<evidence type="ECO:0000313" key="6">
    <source>
        <dbReference type="Proteomes" id="UP000559027"/>
    </source>
</evidence>
<dbReference type="PROSITE" id="PS50082">
    <property type="entry name" value="WD_REPEATS_2"/>
    <property type="match status" value="2"/>
</dbReference>
<evidence type="ECO:0000256" key="4">
    <source>
        <dbReference type="SAM" id="MobiDB-lite"/>
    </source>
</evidence>
<feature type="repeat" description="WD" evidence="3">
    <location>
        <begin position="361"/>
        <end position="395"/>
    </location>
</feature>
<dbReference type="GO" id="GO:0043161">
    <property type="term" value="P:proteasome-mediated ubiquitin-dependent protein catabolic process"/>
    <property type="evidence" value="ECO:0007669"/>
    <property type="project" value="TreeGrafter"/>
</dbReference>
<gene>
    <name evidence="5" type="ORF">D9756_005818</name>
</gene>
<organism evidence="5 6">
    <name type="scientific">Leucocoprinus leucothites</name>
    <dbReference type="NCBI Taxonomy" id="201217"/>
    <lineage>
        <taxon>Eukaryota</taxon>
        <taxon>Fungi</taxon>
        <taxon>Dikarya</taxon>
        <taxon>Basidiomycota</taxon>
        <taxon>Agaricomycotina</taxon>
        <taxon>Agaricomycetes</taxon>
        <taxon>Agaricomycetidae</taxon>
        <taxon>Agaricales</taxon>
        <taxon>Agaricineae</taxon>
        <taxon>Agaricaceae</taxon>
        <taxon>Leucocoprinus</taxon>
    </lineage>
</organism>
<protein>
    <recommendedName>
        <fullName evidence="7">WD40 repeat-like protein</fullName>
    </recommendedName>
</protein>
<evidence type="ECO:0000256" key="1">
    <source>
        <dbReference type="ARBA" id="ARBA00022574"/>
    </source>
</evidence>
<evidence type="ECO:0000256" key="2">
    <source>
        <dbReference type="ARBA" id="ARBA00022737"/>
    </source>
</evidence>
<feature type="region of interest" description="Disordered" evidence="4">
    <location>
        <begin position="610"/>
        <end position="652"/>
    </location>
</feature>
<dbReference type="Proteomes" id="UP000559027">
    <property type="component" value="Unassembled WGS sequence"/>
</dbReference>
<evidence type="ECO:0008006" key="7">
    <source>
        <dbReference type="Google" id="ProtNLM"/>
    </source>
</evidence>
<dbReference type="InterPro" id="IPR036322">
    <property type="entry name" value="WD40_repeat_dom_sf"/>
</dbReference>
<accession>A0A8H5D5J4</accession>
<dbReference type="Pfam" id="PF00400">
    <property type="entry name" value="WD40"/>
    <property type="match status" value="4"/>
</dbReference>
<dbReference type="GO" id="GO:0080008">
    <property type="term" value="C:Cul4-RING E3 ubiquitin ligase complex"/>
    <property type="evidence" value="ECO:0007669"/>
    <property type="project" value="TreeGrafter"/>
</dbReference>
<dbReference type="InterPro" id="IPR015943">
    <property type="entry name" value="WD40/YVTN_repeat-like_dom_sf"/>
</dbReference>
<dbReference type="PRINTS" id="PR00320">
    <property type="entry name" value="GPROTEINBRPT"/>
</dbReference>
<feature type="repeat" description="WD" evidence="3">
    <location>
        <begin position="409"/>
        <end position="450"/>
    </location>
</feature>
<sequence>MQSDRPQLDPSDDDEQGVNSPTGDVQDILSDLFSMQTDGTSGGTRTFSLSGISLRHLTQLLRAASGGNGPRLYFEQDEEEEEDEGEMYEDDDDDYWVHESRPHGRPPWYEEVTEPVKEGVELLYSGDFGRIGPKSRSRRRAANVARQVLSRSSTAVPITYREELVSNMVPNSNGTTVAEYASNIYTGQFSTDSSFYYTCAQGKDMSDSGDFKLRSPPSDFRLHIFDTSAPPQPIMPQRRFYNHVDDGMRTTMKVSRTIQGRAGRWTITDANLSPDNERMIYSSITPTVYMTSTREDSPQQVPIPFADPAHSRSRYGYDSYFSESFGIYSCRFSADGNEVIAGGNGKLFVYDLLSNRRTVKISAHSDDINSCCWADTSSGNVLVSASDDTFLKVWDRRSLGASQKPSGVLVGHTEGITYVSAKGDGRYVISNGKDQALRLWDLRKMRSSQEFESIKEKHYGIRGFDYRYSRYSKPRVKAHPKDCSVMTYKGHTVYRTLIRCHFSPAASTGAQYIYSGSADGKVHIWSLDGRIVQVLDRSKTLPITFDPSAPDVEPTRGARQSACVRDVSWHAQEPVLISAAWSSAEGGSHIARHEWKGLSKMSGRLEDWVQKQREEEEVDTGGRRRSTRLRELAHRRALMRSMPGALSDDDDA</sequence>
<dbReference type="AlphaFoldDB" id="A0A8H5D5J4"/>
<dbReference type="PANTHER" id="PTHR19847:SF7">
    <property type="entry name" value="DDB1- AND CUL4-ASSOCIATED FACTOR 11"/>
    <property type="match status" value="1"/>
</dbReference>